<keyword evidence="2" id="KW-1185">Reference proteome</keyword>
<dbReference type="EMBL" id="JBIRGQ010000001">
    <property type="protein sequence ID" value="MFH8543506.1"/>
    <property type="molecule type" value="Genomic_DNA"/>
</dbReference>
<dbReference type="RefSeq" id="WP_397706771.1">
    <property type="nucleotide sequence ID" value="NZ_JBIRGN010000001.1"/>
</dbReference>
<protein>
    <submittedName>
        <fullName evidence="1">Uncharacterized protein</fullName>
    </submittedName>
</protein>
<gene>
    <name evidence="1" type="ORF">ACH4F9_00675</name>
</gene>
<name>A0ABW7QEY0_9ACTN</name>
<sequence>MTTFADPNPDSVEIAALLDLAEAEQLYTAVTACTRILAAADAEHHARIGRLLDQAEAELLARSSRRL</sequence>
<accession>A0ABW7QEY0</accession>
<organism evidence="1 2">
    <name type="scientific">Streptomyces longisporoflavus</name>
    <dbReference type="NCBI Taxonomy" id="28044"/>
    <lineage>
        <taxon>Bacteria</taxon>
        <taxon>Bacillati</taxon>
        <taxon>Actinomycetota</taxon>
        <taxon>Actinomycetes</taxon>
        <taxon>Kitasatosporales</taxon>
        <taxon>Streptomycetaceae</taxon>
        <taxon>Streptomyces</taxon>
    </lineage>
</organism>
<proteinExistence type="predicted"/>
<evidence type="ECO:0000313" key="2">
    <source>
        <dbReference type="Proteomes" id="UP001610818"/>
    </source>
</evidence>
<dbReference type="Proteomes" id="UP001610818">
    <property type="component" value="Unassembled WGS sequence"/>
</dbReference>
<reference evidence="1 2" key="1">
    <citation type="submission" date="2024-10" db="EMBL/GenBank/DDBJ databases">
        <title>The Natural Products Discovery Center: Release of the First 8490 Sequenced Strains for Exploring Actinobacteria Biosynthetic Diversity.</title>
        <authorList>
            <person name="Kalkreuter E."/>
            <person name="Kautsar S.A."/>
            <person name="Yang D."/>
            <person name="Bader C.D."/>
            <person name="Teijaro C.N."/>
            <person name="Fluegel L."/>
            <person name="Davis C.M."/>
            <person name="Simpson J.R."/>
            <person name="Lauterbach L."/>
            <person name="Steele A.D."/>
            <person name="Gui C."/>
            <person name="Meng S."/>
            <person name="Li G."/>
            <person name="Viehrig K."/>
            <person name="Ye F."/>
            <person name="Su P."/>
            <person name="Kiefer A.F."/>
            <person name="Nichols A."/>
            <person name="Cepeda A.J."/>
            <person name="Yan W."/>
            <person name="Fan B."/>
            <person name="Jiang Y."/>
            <person name="Adhikari A."/>
            <person name="Zheng C.-J."/>
            <person name="Schuster L."/>
            <person name="Cowan T.M."/>
            <person name="Smanski M.J."/>
            <person name="Chevrette M.G."/>
            <person name="De Carvalho L.P.S."/>
            <person name="Shen B."/>
        </authorList>
    </citation>
    <scope>NUCLEOTIDE SEQUENCE [LARGE SCALE GENOMIC DNA]</scope>
    <source>
        <strain evidence="1 2">NPDC017990</strain>
    </source>
</reference>
<evidence type="ECO:0000313" key="1">
    <source>
        <dbReference type="EMBL" id="MFH8543506.1"/>
    </source>
</evidence>
<comment type="caution">
    <text evidence="1">The sequence shown here is derived from an EMBL/GenBank/DDBJ whole genome shotgun (WGS) entry which is preliminary data.</text>
</comment>